<keyword evidence="1" id="KW-0175">Coiled coil</keyword>
<accession>A0A0S4U1H9</accession>
<proteinExistence type="predicted"/>
<organism evidence="2">
    <name type="scientific">Ralstonia solanacearum</name>
    <name type="common">Pseudomonas solanacearum</name>
    <dbReference type="NCBI Taxonomy" id="305"/>
    <lineage>
        <taxon>Bacteria</taxon>
        <taxon>Pseudomonadati</taxon>
        <taxon>Pseudomonadota</taxon>
        <taxon>Betaproteobacteria</taxon>
        <taxon>Burkholderiales</taxon>
        <taxon>Burkholderiaceae</taxon>
        <taxon>Ralstonia</taxon>
        <taxon>Ralstonia solanacearum species complex</taxon>
    </lineage>
</organism>
<gene>
    <name evidence="2" type="ORF">PSS4_v1_30070</name>
</gene>
<reference evidence="2" key="1">
    <citation type="submission" date="2015-10" db="EMBL/GenBank/DDBJ databases">
        <authorList>
            <person name="Gilbert D.G."/>
        </authorList>
    </citation>
    <scope>NUCLEOTIDE SEQUENCE</scope>
    <source>
        <strain evidence="2">Phyl III-seqv23</strain>
    </source>
</reference>
<evidence type="ECO:0000313" key="2">
    <source>
        <dbReference type="EMBL" id="CUV16125.1"/>
    </source>
</evidence>
<protein>
    <submittedName>
        <fullName evidence="2">Uncharacterized protein</fullName>
    </submittedName>
</protein>
<name>A0A0S4U1H9_RALSL</name>
<dbReference type="AlphaFoldDB" id="A0A0S4U1H9"/>
<sequence>MATFRTRPRETKFYCTRASNWGEIMTTVELYELNASPVGTRAVLPRVRERELLRFAAALSGSEPMAAAQAARQEVLAWAAKQIGDQLPQAAMGGRSFEYLRGGRTCIGVSFQDERRALWALRVDRPDSNVAQRTWTTEIVVGHAIANGPALFSLRLLVSTPEARLPIEPAVPGLVRQIATTCGLLQGESLVSAAPWLITSQVDVEDLVGALIDPGRLLPYLVCSIADGETVPRLDVRLLAKVTIGIARVVVVPASHTWWLTQQFGRPLSVYNGAVRAYMPGFSHDSSPYIHRLFFVEPTTTSAERTKSTLTSLRWLVANESLHQFQLDDNVVAFSAVREESLDLERERLKQTGSADAEQLQTALAQVDALKDDLRRAMETQQWLSDEHKSIDEHAQTLEQQLRGAQYRIQQLLAQIKARGDEPDAVVHLPECWNEFADWCDEVLSGRVTLSGRARRETKSADFEAPQTVARCLLWLANEYRDSRINGSSGDLRKSIAEGVYNDRCGADSFEFDWGGRHMEVEWHIKNGGNTRDPRRCLRIYYLWDEESQLVVIASLPAHVRTGAS</sequence>
<dbReference type="EMBL" id="LN899821">
    <property type="protein sequence ID" value="CUV16125.1"/>
    <property type="molecule type" value="Genomic_DNA"/>
</dbReference>
<feature type="coiled-coil region" evidence="1">
    <location>
        <begin position="357"/>
        <end position="415"/>
    </location>
</feature>
<evidence type="ECO:0000256" key="1">
    <source>
        <dbReference type="SAM" id="Coils"/>
    </source>
</evidence>